<reference evidence="1" key="1">
    <citation type="submission" date="2021-06" db="EMBL/GenBank/DDBJ databases">
        <authorList>
            <person name="Kallberg Y."/>
            <person name="Tangrot J."/>
            <person name="Rosling A."/>
        </authorList>
    </citation>
    <scope>NUCLEOTIDE SEQUENCE</scope>
    <source>
        <strain evidence="1">28 12/20/2015</strain>
    </source>
</reference>
<protein>
    <submittedName>
        <fullName evidence="1">7832_t:CDS:1</fullName>
    </submittedName>
</protein>
<dbReference type="EMBL" id="CAJVPW010012580">
    <property type="protein sequence ID" value="CAG8636855.1"/>
    <property type="molecule type" value="Genomic_DNA"/>
</dbReference>
<dbReference type="Proteomes" id="UP000789366">
    <property type="component" value="Unassembled WGS sequence"/>
</dbReference>
<proteinExistence type="predicted"/>
<sequence length="55" mass="6169">MDTLVIPVSIQLSNQFMLPVNALIDSGALACFFDYTLAHQYNLPTSKKRIPLMVE</sequence>
<keyword evidence="2" id="KW-1185">Reference proteome</keyword>
<gene>
    <name evidence="1" type="ORF">SPELUC_LOCUS8415</name>
</gene>
<accession>A0ACA9N902</accession>
<comment type="caution">
    <text evidence="1">The sequence shown here is derived from an EMBL/GenBank/DDBJ whole genome shotgun (WGS) entry which is preliminary data.</text>
</comment>
<name>A0ACA9N902_9GLOM</name>
<evidence type="ECO:0000313" key="2">
    <source>
        <dbReference type="Proteomes" id="UP000789366"/>
    </source>
</evidence>
<feature type="non-terminal residue" evidence="1">
    <location>
        <position position="55"/>
    </location>
</feature>
<organism evidence="1 2">
    <name type="scientific">Cetraspora pellucida</name>
    <dbReference type="NCBI Taxonomy" id="1433469"/>
    <lineage>
        <taxon>Eukaryota</taxon>
        <taxon>Fungi</taxon>
        <taxon>Fungi incertae sedis</taxon>
        <taxon>Mucoromycota</taxon>
        <taxon>Glomeromycotina</taxon>
        <taxon>Glomeromycetes</taxon>
        <taxon>Diversisporales</taxon>
        <taxon>Gigasporaceae</taxon>
        <taxon>Cetraspora</taxon>
    </lineage>
</organism>
<evidence type="ECO:0000313" key="1">
    <source>
        <dbReference type="EMBL" id="CAG8636855.1"/>
    </source>
</evidence>